<dbReference type="Gene3D" id="3.30.230.90">
    <property type="match status" value="1"/>
</dbReference>
<evidence type="ECO:0000313" key="2">
    <source>
        <dbReference type="Proteomes" id="UP001195914"/>
    </source>
</evidence>
<dbReference type="Proteomes" id="UP001195914">
    <property type="component" value="Unassembled WGS sequence"/>
</dbReference>
<reference evidence="1" key="1">
    <citation type="journal article" date="2014" name="Nucleic Acids Res.">
        <title>The evolutionary dynamics of variant antigen genes in Babesia reveal a history of genomic innovation underlying host-parasite interaction.</title>
        <authorList>
            <person name="Jackson A.P."/>
            <person name="Otto T.D."/>
            <person name="Darby A."/>
            <person name="Ramaprasad A."/>
            <person name="Xia D."/>
            <person name="Echaide I.E."/>
            <person name="Farber M."/>
            <person name="Gahlot S."/>
            <person name="Gamble J."/>
            <person name="Gupta D."/>
            <person name="Gupta Y."/>
            <person name="Jackson L."/>
            <person name="Malandrin L."/>
            <person name="Malas T.B."/>
            <person name="Moussa E."/>
            <person name="Nair M."/>
            <person name="Reid A.J."/>
            <person name="Sanders M."/>
            <person name="Sharma J."/>
            <person name="Tracey A."/>
            <person name="Quail M.A."/>
            <person name="Weir W."/>
            <person name="Wastling J.M."/>
            <person name="Hall N."/>
            <person name="Willadsen P."/>
            <person name="Lingelbach K."/>
            <person name="Shiels B."/>
            <person name="Tait A."/>
            <person name="Berriman M."/>
            <person name="Allred D.R."/>
            <person name="Pain A."/>
        </authorList>
    </citation>
    <scope>NUCLEOTIDE SEQUENCE</scope>
    <source>
        <strain evidence="1">1802A</strain>
    </source>
</reference>
<evidence type="ECO:0000313" key="1">
    <source>
        <dbReference type="EMBL" id="KAK1936019.1"/>
    </source>
</evidence>
<gene>
    <name evidence="1" type="ORF">X943_000978</name>
</gene>
<sequence>MHSCLPDRCRFVHLSGQVTYDATVVKYTNAWQLFISYSGRVGSWICASADTPHSDVYSVRVLLGDRLHEHLGVYVRSLVKRLCDSLRTRAALELDSMLEVLPVSN</sequence>
<name>A0AAD9GCR2_BABDI</name>
<comment type="caution">
    <text evidence="1">The sequence shown here is derived from an EMBL/GenBank/DDBJ whole genome shotgun (WGS) entry which is preliminary data.</text>
</comment>
<organism evidence="1 2">
    <name type="scientific">Babesia divergens</name>
    <dbReference type="NCBI Taxonomy" id="32595"/>
    <lineage>
        <taxon>Eukaryota</taxon>
        <taxon>Sar</taxon>
        <taxon>Alveolata</taxon>
        <taxon>Apicomplexa</taxon>
        <taxon>Aconoidasida</taxon>
        <taxon>Piroplasmida</taxon>
        <taxon>Babesiidae</taxon>
        <taxon>Babesia</taxon>
    </lineage>
</organism>
<reference evidence="1" key="2">
    <citation type="submission" date="2021-05" db="EMBL/GenBank/DDBJ databases">
        <authorList>
            <person name="Pain A."/>
        </authorList>
    </citation>
    <scope>NUCLEOTIDE SEQUENCE</scope>
    <source>
        <strain evidence="1">1802A</strain>
    </source>
</reference>
<proteinExistence type="predicted"/>
<dbReference type="EMBL" id="JAHBMH010000044">
    <property type="protein sequence ID" value="KAK1936019.1"/>
    <property type="molecule type" value="Genomic_DNA"/>
</dbReference>
<keyword evidence="2" id="KW-1185">Reference proteome</keyword>
<protein>
    <submittedName>
        <fullName evidence="1">Uncharacterized protein</fullName>
    </submittedName>
</protein>
<accession>A0AAD9GCR2</accession>
<dbReference type="AlphaFoldDB" id="A0AAD9GCR2"/>
<dbReference type="InterPro" id="IPR053720">
    <property type="entry name" value="Psm_Assembly_Chaperone"/>
</dbReference>